<protein>
    <submittedName>
        <fullName evidence="1">Uncharacterized protein</fullName>
    </submittedName>
</protein>
<dbReference type="AlphaFoldDB" id="A0A9Q8TYR8"/>
<evidence type="ECO:0000313" key="1">
    <source>
        <dbReference type="EMBL" id="URQ63291.1"/>
    </source>
</evidence>
<organism evidence="1 2">
    <name type="scientific">SAR86 cluster bacterium</name>
    <dbReference type="NCBI Taxonomy" id="2030880"/>
    <lineage>
        <taxon>Bacteria</taxon>
        <taxon>Pseudomonadati</taxon>
        <taxon>Pseudomonadota</taxon>
        <taxon>Gammaproteobacteria</taxon>
        <taxon>SAR86 cluster</taxon>
    </lineage>
</organism>
<evidence type="ECO:0000313" key="2">
    <source>
        <dbReference type="Proteomes" id="UP001056381"/>
    </source>
</evidence>
<gene>
    <name evidence="1" type="ORF">M9B40_00560</name>
</gene>
<reference evidence="1" key="1">
    <citation type="submission" date="2022-05" db="EMBL/GenBank/DDBJ databases">
        <title>Single-amplified genomics reveal most streamlined microbe among free-living bacteria.</title>
        <authorList>
            <person name="Roda-Garcia J."/>
            <person name="Haro-Moreno J.M."/>
            <person name="Rodriguez-Valera F."/>
            <person name="Almagro-Moreno S."/>
            <person name="Lopez-Perez M."/>
        </authorList>
    </citation>
    <scope>NUCLEOTIDE SEQUENCE</scope>
    <source>
        <strain evidence="1">TMED112-D2-2</strain>
    </source>
</reference>
<accession>A0A9Q8TYR8</accession>
<dbReference type="Proteomes" id="UP001056381">
    <property type="component" value="Chromosome"/>
</dbReference>
<name>A0A9Q8TYR8_9GAMM</name>
<dbReference type="EMBL" id="CP097966">
    <property type="protein sequence ID" value="URQ63291.1"/>
    <property type="molecule type" value="Genomic_DNA"/>
</dbReference>
<keyword evidence="2" id="KW-1185">Reference proteome</keyword>
<sequence length="126" mass="14620">MVRFLIIFFLSSCSSIEKNNLIFDSSFEGKDRFLFKRCLSNIDQDLEISGLKVINLANNINSEGLEFNSKTSMSVDIKFQNQKIKIKSMQMGPTNYISSNMSLELEKQDREFMIEDICEKIKKNIQ</sequence>
<proteinExistence type="predicted"/>